<sequence>MASKTKGLVDLVKGVKNELNKITWPSKEEVKKAVSVVSVICAIYVVLIAIADVIYKGILTEILYKL</sequence>
<comment type="caution">
    <text evidence="9">The sequence shown here is derived from an EMBL/GenBank/DDBJ whole genome shotgun (WGS) entry which is preliminary data.</text>
</comment>
<dbReference type="GO" id="GO:0005886">
    <property type="term" value="C:plasma membrane"/>
    <property type="evidence" value="ECO:0007669"/>
    <property type="project" value="UniProtKB-SubCell"/>
</dbReference>
<comment type="subunit">
    <text evidence="8">Component of the Sec protein translocase complex. Heterotrimer consisting of SecY, SecE and SecG subunits. The heterotrimers can form oligomers, although 1 heterotrimer is thought to be able to translocate proteins. Interacts with the ribosome. Interacts with SecDF, and other proteins may be involved. Interacts with SecA.</text>
</comment>
<keyword evidence="3 8" id="KW-0812">Transmembrane</keyword>
<dbReference type="GO" id="GO:0009306">
    <property type="term" value="P:protein secretion"/>
    <property type="evidence" value="ECO:0007669"/>
    <property type="project" value="UniProtKB-UniRule"/>
</dbReference>
<evidence type="ECO:0000313" key="9">
    <source>
        <dbReference type="EMBL" id="MBR0576322.1"/>
    </source>
</evidence>
<name>A0A941CPF0_9CLOT</name>
<organism evidence="9 10">
    <name type="scientific">Proteiniclasticum sediminis</name>
    <dbReference type="NCBI Taxonomy" id="2804028"/>
    <lineage>
        <taxon>Bacteria</taxon>
        <taxon>Bacillati</taxon>
        <taxon>Bacillota</taxon>
        <taxon>Clostridia</taxon>
        <taxon>Eubacteriales</taxon>
        <taxon>Clostridiaceae</taxon>
        <taxon>Proteiniclasticum</taxon>
    </lineage>
</organism>
<dbReference type="Pfam" id="PF00584">
    <property type="entry name" value="SecE"/>
    <property type="match status" value="1"/>
</dbReference>
<evidence type="ECO:0000256" key="6">
    <source>
        <dbReference type="ARBA" id="ARBA00023010"/>
    </source>
</evidence>
<evidence type="ECO:0000256" key="3">
    <source>
        <dbReference type="ARBA" id="ARBA00022692"/>
    </source>
</evidence>
<proteinExistence type="inferred from homology"/>
<dbReference type="HAMAP" id="MF_00422">
    <property type="entry name" value="SecE"/>
    <property type="match status" value="1"/>
</dbReference>
<dbReference type="InterPro" id="IPR001901">
    <property type="entry name" value="Translocase_SecE/Sec61-g"/>
</dbReference>
<keyword evidence="5 8" id="KW-1133">Transmembrane helix</keyword>
<dbReference type="GO" id="GO:0008320">
    <property type="term" value="F:protein transmembrane transporter activity"/>
    <property type="evidence" value="ECO:0007669"/>
    <property type="project" value="UniProtKB-UniRule"/>
</dbReference>
<dbReference type="InterPro" id="IPR038379">
    <property type="entry name" value="SecE_sf"/>
</dbReference>
<keyword evidence="8" id="KW-1003">Cell membrane</keyword>
<evidence type="ECO:0000256" key="2">
    <source>
        <dbReference type="ARBA" id="ARBA00022448"/>
    </source>
</evidence>
<gene>
    <name evidence="8 9" type="primary">secE</name>
    <name evidence="9" type="ORF">KCG48_08185</name>
</gene>
<dbReference type="GO" id="GO:0006605">
    <property type="term" value="P:protein targeting"/>
    <property type="evidence" value="ECO:0007669"/>
    <property type="project" value="UniProtKB-UniRule"/>
</dbReference>
<dbReference type="GO" id="GO:0043952">
    <property type="term" value="P:protein transport by the Sec complex"/>
    <property type="evidence" value="ECO:0007669"/>
    <property type="project" value="UniProtKB-UniRule"/>
</dbReference>
<dbReference type="AlphaFoldDB" id="A0A941CPF0"/>
<keyword evidence="7 8" id="KW-0472">Membrane</keyword>
<accession>A0A941CPF0</accession>
<keyword evidence="4 8" id="KW-0653">Protein transport</keyword>
<keyword evidence="6 8" id="KW-0811">Translocation</keyword>
<keyword evidence="10" id="KW-1185">Reference proteome</keyword>
<comment type="function">
    <text evidence="8">Essential subunit of the Sec protein translocation channel SecYEG. Clamps together the 2 halves of SecY. May contact the channel plug during translocation.</text>
</comment>
<comment type="similarity">
    <text evidence="8">Belongs to the SecE/SEC61-gamma family.</text>
</comment>
<dbReference type="Gene3D" id="1.20.5.1030">
    <property type="entry name" value="Preprotein translocase secy subunit"/>
    <property type="match status" value="1"/>
</dbReference>
<keyword evidence="2 8" id="KW-0813">Transport</keyword>
<protein>
    <recommendedName>
        <fullName evidence="8">Protein translocase subunit SecE</fullName>
    </recommendedName>
</protein>
<evidence type="ECO:0000256" key="1">
    <source>
        <dbReference type="ARBA" id="ARBA00004370"/>
    </source>
</evidence>
<comment type="subcellular location">
    <subcellularLocation>
        <location evidence="8">Cell membrane</location>
        <topology evidence="8">Single-pass membrane protein</topology>
    </subcellularLocation>
    <subcellularLocation>
        <location evidence="1">Membrane</location>
    </subcellularLocation>
</comment>
<evidence type="ECO:0000256" key="8">
    <source>
        <dbReference type="HAMAP-Rule" id="MF_00422"/>
    </source>
</evidence>
<reference evidence="9" key="1">
    <citation type="submission" date="2021-04" db="EMBL/GenBank/DDBJ databases">
        <title>Proteiniclasticum sedimins sp. nov., an obligate anaerobic bacterium isolated from anaerobic sludge.</title>
        <authorList>
            <person name="Liu J."/>
        </authorList>
    </citation>
    <scope>NUCLEOTIDE SEQUENCE</scope>
    <source>
        <strain evidence="9">BAD-10</strain>
    </source>
</reference>
<dbReference type="InterPro" id="IPR005807">
    <property type="entry name" value="SecE_bac"/>
</dbReference>
<dbReference type="NCBIfam" id="TIGR00964">
    <property type="entry name" value="secE_bact"/>
    <property type="match status" value="1"/>
</dbReference>
<evidence type="ECO:0000313" key="10">
    <source>
        <dbReference type="Proteomes" id="UP000675379"/>
    </source>
</evidence>
<evidence type="ECO:0000256" key="4">
    <source>
        <dbReference type="ARBA" id="ARBA00022927"/>
    </source>
</evidence>
<evidence type="ECO:0000256" key="7">
    <source>
        <dbReference type="ARBA" id="ARBA00023136"/>
    </source>
</evidence>
<dbReference type="Proteomes" id="UP000675379">
    <property type="component" value="Unassembled WGS sequence"/>
</dbReference>
<dbReference type="EMBL" id="JAGSCS010000009">
    <property type="protein sequence ID" value="MBR0576322.1"/>
    <property type="molecule type" value="Genomic_DNA"/>
</dbReference>
<dbReference type="RefSeq" id="WP_211801209.1">
    <property type="nucleotide sequence ID" value="NZ_JAGSCS010000009.1"/>
</dbReference>
<feature type="transmembrane region" description="Helical" evidence="8">
    <location>
        <begin position="33"/>
        <end position="55"/>
    </location>
</feature>
<dbReference type="GO" id="GO:0065002">
    <property type="term" value="P:intracellular protein transmembrane transport"/>
    <property type="evidence" value="ECO:0007669"/>
    <property type="project" value="UniProtKB-UniRule"/>
</dbReference>
<evidence type="ECO:0000256" key="5">
    <source>
        <dbReference type="ARBA" id="ARBA00022989"/>
    </source>
</evidence>